<dbReference type="Proteomes" id="UP001220610">
    <property type="component" value="Chromosome"/>
</dbReference>
<dbReference type="Gene3D" id="2.60.120.1440">
    <property type="match status" value="1"/>
</dbReference>
<dbReference type="PANTHER" id="PTHR30273">
    <property type="entry name" value="PERIPLASMIC SIGNAL SENSOR AND SIGMA FACTOR ACTIVATOR FECR-RELATED"/>
    <property type="match status" value="1"/>
</dbReference>
<evidence type="ECO:0000313" key="5">
    <source>
        <dbReference type="Proteomes" id="UP001220610"/>
    </source>
</evidence>
<accession>A0AAJ6BG00</accession>
<dbReference type="InterPro" id="IPR012373">
    <property type="entry name" value="Ferrdict_sens_TM"/>
</dbReference>
<organism evidence="4 5">
    <name type="scientific">Candidatus Pseudobacter hemicellulosilyticus</name>
    <dbReference type="NCBI Taxonomy" id="3121375"/>
    <lineage>
        <taxon>Bacteria</taxon>
        <taxon>Pseudomonadati</taxon>
        <taxon>Bacteroidota</taxon>
        <taxon>Chitinophagia</taxon>
        <taxon>Chitinophagales</taxon>
        <taxon>Chitinophagaceae</taxon>
        <taxon>Pseudobacter</taxon>
    </lineage>
</organism>
<dbReference type="Pfam" id="PF04773">
    <property type="entry name" value="FecR"/>
    <property type="match status" value="1"/>
</dbReference>
<feature type="domain" description="Protein FecR C-terminal" evidence="3">
    <location>
        <begin position="253"/>
        <end position="319"/>
    </location>
</feature>
<dbReference type="GO" id="GO:0016989">
    <property type="term" value="F:sigma factor antagonist activity"/>
    <property type="evidence" value="ECO:0007669"/>
    <property type="project" value="TreeGrafter"/>
</dbReference>
<protein>
    <submittedName>
        <fullName evidence="4">FecR domain-containing protein</fullName>
    </submittedName>
</protein>
<dbReference type="EMBL" id="CP119311">
    <property type="protein sequence ID" value="WEK35658.1"/>
    <property type="molecule type" value="Genomic_DNA"/>
</dbReference>
<keyword evidence="1" id="KW-0472">Membrane</keyword>
<reference evidence="4" key="1">
    <citation type="submission" date="2023-03" db="EMBL/GenBank/DDBJ databases">
        <title>Andean soil-derived lignocellulolytic bacterial consortium as a source of novel taxa and putative plastic-active enzymes.</title>
        <authorList>
            <person name="Diaz-Garcia L."/>
            <person name="Chuvochina M."/>
            <person name="Feuerriegel G."/>
            <person name="Bunk B."/>
            <person name="Sproer C."/>
            <person name="Streit W.R."/>
            <person name="Rodriguez L.M."/>
            <person name="Overmann J."/>
            <person name="Jimenez D.J."/>
        </authorList>
    </citation>
    <scope>NUCLEOTIDE SEQUENCE</scope>
    <source>
        <strain evidence="4">MAG 7</strain>
    </source>
</reference>
<dbReference type="PIRSF" id="PIRSF018266">
    <property type="entry name" value="FecR"/>
    <property type="match status" value="1"/>
</dbReference>
<evidence type="ECO:0000259" key="2">
    <source>
        <dbReference type="Pfam" id="PF04773"/>
    </source>
</evidence>
<keyword evidence="1" id="KW-0812">Transmembrane</keyword>
<feature type="domain" description="FecR protein" evidence="2">
    <location>
        <begin position="113"/>
        <end position="208"/>
    </location>
</feature>
<sequence>MDNNQQQQFRDFLHKYQQGDSSPDEKRSIDHWYEALEPGETNYSAAHPIWASLAAARLRKALPGLQPKTGQRIPVRRIMQWTAAAVLTGLVATGFFYLLQPTDNTSGKPLYTTISTGHNQIKTITLPDGSRVWLNRFSTIEWAGNFGDSARTIQLSGEARFEVTANAGKPFLVRAGGTTTRVLGTMFNITAYPEEQELKVALLNGSVQFVPAGERQPVLLKPGTMSRYRQADSAVSIVAIDQEIDAWTTGATVFNEQPLTEAIARIARQQQWKLVWKNKKRLNGTVSAIFRRETAAQMLDGLAFTHSFHYTIEQDTLIIY</sequence>
<evidence type="ECO:0000259" key="3">
    <source>
        <dbReference type="Pfam" id="PF16344"/>
    </source>
</evidence>
<proteinExistence type="predicted"/>
<gene>
    <name evidence="4" type="ORF">P0Y53_24495</name>
</gene>
<dbReference type="InterPro" id="IPR032508">
    <property type="entry name" value="FecR_C"/>
</dbReference>
<dbReference type="Pfam" id="PF16344">
    <property type="entry name" value="FecR_C"/>
    <property type="match status" value="1"/>
</dbReference>
<dbReference type="AlphaFoldDB" id="A0AAJ6BG00"/>
<feature type="transmembrane region" description="Helical" evidence="1">
    <location>
        <begin position="78"/>
        <end position="99"/>
    </location>
</feature>
<dbReference type="PANTHER" id="PTHR30273:SF2">
    <property type="entry name" value="PROTEIN FECR"/>
    <property type="match status" value="1"/>
</dbReference>
<dbReference type="Gene3D" id="3.55.50.30">
    <property type="match status" value="1"/>
</dbReference>
<evidence type="ECO:0000256" key="1">
    <source>
        <dbReference type="SAM" id="Phobius"/>
    </source>
</evidence>
<dbReference type="InterPro" id="IPR006860">
    <property type="entry name" value="FecR"/>
</dbReference>
<name>A0AAJ6BG00_9BACT</name>
<evidence type="ECO:0000313" key="4">
    <source>
        <dbReference type="EMBL" id="WEK35658.1"/>
    </source>
</evidence>
<keyword evidence="1" id="KW-1133">Transmembrane helix</keyword>